<dbReference type="RefSeq" id="WP_091997643.1">
    <property type="nucleotide sequence ID" value="NZ_FOUR01000001.1"/>
</dbReference>
<dbReference type="AlphaFoldDB" id="A0A1I4QQU0"/>
<sequence length="192" mass="21704">MSSRTEQWKRELKVGAVVRRSPGVTRWAKDIWKPVAVIPGAPEAFWKEMVREGEVVDYHAGTVTMELFRADVEGYLVSLNMAVPSVWIIMDKDVTGQSPSGWVVSTVTASAHEALDSLDSGESIVEAVPIPESMAAWIKEFIDMHYIEEPFKKRRRDEVRVDRVEGAKGDPRIRQESDVFRAPANIKKPRIQ</sequence>
<accession>A0A1I4QQU0</accession>
<dbReference type="EMBL" id="FOUR01000001">
    <property type="protein sequence ID" value="SFM42066.1"/>
    <property type="molecule type" value="Genomic_DNA"/>
</dbReference>
<dbReference type="Proteomes" id="UP000199339">
    <property type="component" value="Unassembled WGS sequence"/>
</dbReference>
<dbReference type="OrthoDB" id="5586738at2"/>
<organism evidence="2 3">
    <name type="scientific">Marinobacter pelagius</name>
    <dbReference type="NCBI Taxonomy" id="379482"/>
    <lineage>
        <taxon>Bacteria</taxon>
        <taxon>Pseudomonadati</taxon>
        <taxon>Pseudomonadota</taxon>
        <taxon>Gammaproteobacteria</taxon>
        <taxon>Pseudomonadales</taxon>
        <taxon>Marinobacteraceae</taxon>
        <taxon>Marinobacter</taxon>
    </lineage>
</organism>
<gene>
    <name evidence="2" type="ORF">SAMN04487961_0202</name>
</gene>
<feature type="compositionally biased region" description="Basic and acidic residues" evidence="1">
    <location>
        <begin position="162"/>
        <end position="179"/>
    </location>
</feature>
<evidence type="ECO:0000313" key="2">
    <source>
        <dbReference type="EMBL" id="SFM42066.1"/>
    </source>
</evidence>
<reference evidence="3" key="1">
    <citation type="submission" date="2016-10" db="EMBL/GenBank/DDBJ databases">
        <authorList>
            <person name="Varghese N."/>
            <person name="Submissions S."/>
        </authorList>
    </citation>
    <scope>NUCLEOTIDE SEQUENCE [LARGE SCALE GENOMIC DNA]</scope>
    <source>
        <strain evidence="3">CGMCC 1.6775</strain>
    </source>
</reference>
<evidence type="ECO:0000256" key="1">
    <source>
        <dbReference type="SAM" id="MobiDB-lite"/>
    </source>
</evidence>
<name>A0A1I4QQU0_9GAMM</name>
<dbReference type="InterPro" id="IPR021736">
    <property type="entry name" value="DUF3305"/>
</dbReference>
<dbReference type="Pfam" id="PF11749">
    <property type="entry name" value="DUF3305"/>
    <property type="match status" value="1"/>
</dbReference>
<feature type="region of interest" description="Disordered" evidence="1">
    <location>
        <begin position="162"/>
        <end position="192"/>
    </location>
</feature>
<evidence type="ECO:0008006" key="4">
    <source>
        <dbReference type="Google" id="ProtNLM"/>
    </source>
</evidence>
<protein>
    <recommendedName>
        <fullName evidence="4">Molybdopterin-guanine dinucleotide biosynthesis protein A</fullName>
    </recommendedName>
</protein>
<keyword evidence="3" id="KW-1185">Reference proteome</keyword>
<evidence type="ECO:0000313" key="3">
    <source>
        <dbReference type="Proteomes" id="UP000199339"/>
    </source>
</evidence>
<proteinExistence type="predicted"/>